<protein>
    <submittedName>
        <fullName evidence="1">Uncharacterized protein</fullName>
    </submittedName>
</protein>
<dbReference type="EMBL" id="JAAAXW010000427">
    <property type="protein sequence ID" value="KAF9537282.1"/>
    <property type="molecule type" value="Genomic_DNA"/>
</dbReference>
<dbReference type="AlphaFoldDB" id="A0A9P6EXI0"/>
<keyword evidence="2" id="KW-1185">Reference proteome</keyword>
<comment type="caution">
    <text evidence="1">The sequence shown here is derived from an EMBL/GenBank/DDBJ whole genome shotgun (WGS) entry which is preliminary data.</text>
</comment>
<organism evidence="1 2">
    <name type="scientific">Mortierella hygrophila</name>
    <dbReference type="NCBI Taxonomy" id="979708"/>
    <lineage>
        <taxon>Eukaryota</taxon>
        <taxon>Fungi</taxon>
        <taxon>Fungi incertae sedis</taxon>
        <taxon>Mucoromycota</taxon>
        <taxon>Mortierellomycotina</taxon>
        <taxon>Mortierellomycetes</taxon>
        <taxon>Mortierellales</taxon>
        <taxon>Mortierellaceae</taxon>
        <taxon>Mortierella</taxon>
    </lineage>
</organism>
<evidence type="ECO:0000313" key="2">
    <source>
        <dbReference type="Proteomes" id="UP000723463"/>
    </source>
</evidence>
<reference evidence="1" key="1">
    <citation type="journal article" date="2020" name="Fungal Divers.">
        <title>Resolving the Mortierellaceae phylogeny through synthesis of multi-gene phylogenetics and phylogenomics.</title>
        <authorList>
            <person name="Vandepol N."/>
            <person name="Liber J."/>
            <person name="Desiro A."/>
            <person name="Na H."/>
            <person name="Kennedy M."/>
            <person name="Barry K."/>
            <person name="Grigoriev I.V."/>
            <person name="Miller A.N."/>
            <person name="O'Donnell K."/>
            <person name="Stajich J.E."/>
            <person name="Bonito G."/>
        </authorList>
    </citation>
    <scope>NUCLEOTIDE SEQUENCE</scope>
    <source>
        <strain evidence="1">NRRL 2591</strain>
    </source>
</reference>
<sequence>MGSLPSRVDIPFSTVPYATLSSFPQDILDLITLRTVETTDPAFASILGLYHLRFPNLQYLALCLKEHPVSRVHEFINSSDLTVPAMKVMGKEFVDVSRCVTSVINVQQNDPNLRSISLDLGRFRYEDGLDGFADLISAFPTTHLEKLELSFLNSIPRDKCINDGT</sequence>
<proteinExistence type="predicted"/>
<accession>A0A9P6EXI0</accession>
<gene>
    <name evidence="1" type="ORF">EC957_008506</name>
</gene>
<name>A0A9P6EXI0_9FUNG</name>
<evidence type="ECO:0000313" key="1">
    <source>
        <dbReference type="EMBL" id="KAF9537282.1"/>
    </source>
</evidence>
<dbReference type="Proteomes" id="UP000723463">
    <property type="component" value="Unassembled WGS sequence"/>
</dbReference>